<dbReference type="InterPro" id="IPR035906">
    <property type="entry name" value="MetI-like_sf"/>
</dbReference>
<feature type="transmembrane region" description="Helical" evidence="8">
    <location>
        <begin position="115"/>
        <end position="133"/>
    </location>
</feature>
<feature type="transmembrane region" description="Helical" evidence="8">
    <location>
        <begin position="34"/>
        <end position="55"/>
    </location>
</feature>
<dbReference type="EMBL" id="QPJM01000003">
    <property type="protein sequence ID" value="RCW85328.1"/>
    <property type="molecule type" value="Genomic_DNA"/>
</dbReference>
<feature type="transmembrane region" description="Helical" evidence="8">
    <location>
        <begin position="140"/>
        <end position="163"/>
    </location>
</feature>
<feature type="transmembrane region" description="Helical" evidence="8">
    <location>
        <begin position="211"/>
        <end position="236"/>
    </location>
</feature>
<name>A0A368Z0K1_9HYPH</name>
<proteinExistence type="inferred from homology"/>
<keyword evidence="7 8" id="KW-0472">Membrane</keyword>
<dbReference type="Proteomes" id="UP000253324">
    <property type="component" value="Unassembled WGS sequence"/>
</dbReference>
<dbReference type="InterPro" id="IPR000515">
    <property type="entry name" value="MetI-like"/>
</dbReference>
<feature type="domain" description="ABC transmembrane type-1" evidence="9">
    <location>
        <begin position="176"/>
        <end position="372"/>
    </location>
</feature>
<dbReference type="GO" id="GO:0043190">
    <property type="term" value="C:ATP-binding cassette (ABC) transporter complex"/>
    <property type="evidence" value="ECO:0007669"/>
    <property type="project" value="InterPro"/>
</dbReference>
<dbReference type="Pfam" id="PF00528">
    <property type="entry name" value="BPD_transp_1"/>
    <property type="match status" value="1"/>
</dbReference>
<dbReference type="AlphaFoldDB" id="A0A368Z0K1"/>
<dbReference type="GO" id="GO:0022857">
    <property type="term" value="F:transmembrane transporter activity"/>
    <property type="evidence" value="ECO:0007669"/>
    <property type="project" value="InterPro"/>
</dbReference>
<accession>A0A368Z0K1</accession>
<dbReference type="InterPro" id="IPR043429">
    <property type="entry name" value="ArtM/GltK/GlnP/TcyL/YhdX-like"/>
</dbReference>
<feature type="transmembrane region" description="Helical" evidence="8">
    <location>
        <begin position="349"/>
        <end position="368"/>
    </location>
</feature>
<dbReference type="SUPFAM" id="SSF161098">
    <property type="entry name" value="MetI-like"/>
    <property type="match status" value="1"/>
</dbReference>
<dbReference type="PANTHER" id="PTHR30614:SF41">
    <property type="entry name" value="INNER MEMBRANE AMINO-ACID ABC TRANSPORTER PERMEASE PROTEIN YHDY"/>
    <property type="match status" value="1"/>
</dbReference>
<evidence type="ECO:0000313" key="10">
    <source>
        <dbReference type="EMBL" id="RCW85328.1"/>
    </source>
</evidence>
<dbReference type="InterPro" id="IPR010065">
    <property type="entry name" value="AA_ABC_transptr_permease_3TM"/>
</dbReference>
<keyword evidence="11" id="KW-1185">Reference proteome</keyword>
<evidence type="ECO:0000256" key="2">
    <source>
        <dbReference type="ARBA" id="ARBA00010072"/>
    </source>
</evidence>
<dbReference type="GO" id="GO:0006865">
    <property type="term" value="P:amino acid transport"/>
    <property type="evidence" value="ECO:0007669"/>
    <property type="project" value="TreeGrafter"/>
</dbReference>
<evidence type="ECO:0000256" key="8">
    <source>
        <dbReference type="RuleBase" id="RU363032"/>
    </source>
</evidence>
<gene>
    <name evidence="10" type="ORF">C7476_103170</name>
</gene>
<evidence type="ECO:0000256" key="4">
    <source>
        <dbReference type="ARBA" id="ARBA00022475"/>
    </source>
</evidence>
<sequence length="385" mass="42734">MVDSNLSFVRTEMLQGQTPPLAERGVVKWVRTNLFAAPVDAVLTILALLLIAWFLPPVIRWAFIEAAWVGPDRSVCSTIAQGGIQPEGWSGACWAYVNANFNQFMYGRYPIEEHWRVNLVGVMFVLLLVPLLIPKVPYKVLNAITFFFIFPIVAFFLLVGGWLGLPYVETPLWGGLLVTLVISFVGICVSLPLGIILALGRRSKLPVIKMLCVIFIETIRGVPLITVLFMASYMLPLFLPPGVTFDKLLRALIGVALFASAYMAEVVRGGLQAIPKGQYEGADSLGLGYWQKTRLIILPQALKLVIPSIVNTFIGLFKDTSLVSVISMFDLLGIVKQHFSDANWASPQTPISGLVFAGFVFWIFCFGMSRYSLFMENRLDTGHKH</sequence>
<dbReference type="CDD" id="cd06261">
    <property type="entry name" value="TM_PBP2"/>
    <property type="match status" value="1"/>
</dbReference>
<feature type="transmembrane region" description="Helical" evidence="8">
    <location>
        <begin position="248"/>
        <end position="267"/>
    </location>
</feature>
<protein>
    <submittedName>
        <fullName evidence="10">General L-amino acid ABC transporter membrane protein</fullName>
    </submittedName>
</protein>
<evidence type="ECO:0000313" key="11">
    <source>
        <dbReference type="Proteomes" id="UP000253324"/>
    </source>
</evidence>
<keyword evidence="3 8" id="KW-0813">Transport</keyword>
<organism evidence="10 11">
    <name type="scientific">Phyllobacterium bourgognense</name>
    <dbReference type="NCBI Taxonomy" id="314236"/>
    <lineage>
        <taxon>Bacteria</taxon>
        <taxon>Pseudomonadati</taxon>
        <taxon>Pseudomonadota</taxon>
        <taxon>Alphaproteobacteria</taxon>
        <taxon>Hyphomicrobiales</taxon>
        <taxon>Phyllobacteriaceae</taxon>
        <taxon>Phyllobacterium</taxon>
    </lineage>
</organism>
<dbReference type="Gene3D" id="1.10.3720.10">
    <property type="entry name" value="MetI-like"/>
    <property type="match status" value="1"/>
</dbReference>
<feature type="transmembrane region" description="Helical" evidence="8">
    <location>
        <begin position="304"/>
        <end position="329"/>
    </location>
</feature>
<dbReference type="PROSITE" id="PS50928">
    <property type="entry name" value="ABC_TM1"/>
    <property type="match status" value="1"/>
</dbReference>
<dbReference type="NCBIfam" id="TIGR01726">
    <property type="entry name" value="HEQRo_perm_3TM"/>
    <property type="match status" value="1"/>
</dbReference>
<keyword evidence="6 8" id="KW-1133">Transmembrane helix</keyword>
<evidence type="ECO:0000256" key="5">
    <source>
        <dbReference type="ARBA" id="ARBA00022692"/>
    </source>
</evidence>
<comment type="subcellular location">
    <subcellularLocation>
        <location evidence="1">Cell inner membrane</location>
        <topology evidence="1">Multi-pass membrane protein</topology>
    </subcellularLocation>
    <subcellularLocation>
        <location evidence="8">Cell membrane</location>
        <topology evidence="8">Multi-pass membrane protein</topology>
    </subcellularLocation>
</comment>
<evidence type="ECO:0000259" key="9">
    <source>
        <dbReference type="PROSITE" id="PS50928"/>
    </source>
</evidence>
<dbReference type="PANTHER" id="PTHR30614">
    <property type="entry name" value="MEMBRANE COMPONENT OF AMINO ACID ABC TRANSPORTER"/>
    <property type="match status" value="1"/>
</dbReference>
<evidence type="ECO:0000256" key="3">
    <source>
        <dbReference type="ARBA" id="ARBA00022448"/>
    </source>
</evidence>
<evidence type="ECO:0000256" key="7">
    <source>
        <dbReference type="ARBA" id="ARBA00023136"/>
    </source>
</evidence>
<reference evidence="10 11" key="1">
    <citation type="submission" date="2018-07" db="EMBL/GenBank/DDBJ databases">
        <title>Genomic Encyclopedia of Type Strains, Phase III (KMG-III): the genomes of soil and plant-associated and newly described type strains.</title>
        <authorList>
            <person name="Whitman W."/>
        </authorList>
    </citation>
    <scope>NUCLEOTIDE SEQUENCE [LARGE SCALE GENOMIC DNA]</scope>
    <source>
        <strain evidence="10 11">31-25a</strain>
    </source>
</reference>
<dbReference type="OrthoDB" id="9771188at2"/>
<evidence type="ECO:0000256" key="6">
    <source>
        <dbReference type="ARBA" id="ARBA00022989"/>
    </source>
</evidence>
<keyword evidence="4" id="KW-1003">Cell membrane</keyword>
<comment type="similarity">
    <text evidence="2">Belongs to the binding-protein-dependent transport system permease family. HisMQ subfamily.</text>
</comment>
<comment type="caution">
    <text evidence="10">The sequence shown here is derived from an EMBL/GenBank/DDBJ whole genome shotgun (WGS) entry which is preliminary data.</text>
</comment>
<keyword evidence="5 8" id="KW-0812">Transmembrane</keyword>
<dbReference type="RefSeq" id="WP_114429192.1">
    <property type="nucleotide sequence ID" value="NZ_QPJM01000003.1"/>
</dbReference>
<feature type="transmembrane region" description="Helical" evidence="8">
    <location>
        <begin position="175"/>
        <end position="199"/>
    </location>
</feature>
<evidence type="ECO:0000256" key="1">
    <source>
        <dbReference type="ARBA" id="ARBA00004429"/>
    </source>
</evidence>